<protein>
    <recommendedName>
        <fullName evidence="4">PEP-CTERM protein-sorting domain-containing protein</fullName>
    </recommendedName>
</protein>
<accession>A0ABP1C946</accession>
<evidence type="ECO:0008006" key="4">
    <source>
        <dbReference type="Google" id="ProtNLM"/>
    </source>
</evidence>
<dbReference type="Proteomes" id="UP001497493">
    <property type="component" value="Chromosome"/>
</dbReference>
<keyword evidence="1" id="KW-0732">Signal</keyword>
<gene>
    <name evidence="2" type="ORF">MECH1_V1_2017</name>
</gene>
<organism evidence="2 3">
    <name type="scientific">Candidatus Methylocalor cossyra</name>
    <dbReference type="NCBI Taxonomy" id="3108543"/>
    <lineage>
        <taxon>Bacteria</taxon>
        <taxon>Pseudomonadati</taxon>
        <taxon>Pseudomonadota</taxon>
        <taxon>Gammaproteobacteria</taxon>
        <taxon>Methylococcales</taxon>
        <taxon>Methylococcaceae</taxon>
        <taxon>Candidatus Methylocalor</taxon>
    </lineage>
</organism>
<evidence type="ECO:0000313" key="2">
    <source>
        <dbReference type="EMBL" id="CAL1240793.1"/>
    </source>
</evidence>
<feature type="signal peptide" evidence="1">
    <location>
        <begin position="1"/>
        <end position="22"/>
    </location>
</feature>
<sequence length="238" mass="25913">MHRSLYWAIALVLTTLSSPSEALLLSGSFSGIAYNSRKPAPTGYPNNFDGSRVTGNFRIDIPNDYFTRGADWGIEPPLASYTVIYDLSHSSSMNFYAAGQEFLDAPQTIELEETPEGQVLRLWEENPLTPIMVQQADLSLVGPPGAFFSDLNLLTLHPGPVTLARAHFQYGKAEGYGATVIIREVTFDSYDPPPPAVPEPATWTALLAGLGAWRAVGAMRRGQRGFLPNRTGLLEASP</sequence>
<name>A0ABP1C946_9GAMM</name>
<dbReference type="EMBL" id="OZ026884">
    <property type="protein sequence ID" value="CAL1240793.1"/>
    <property type="molecule type" value="Genomic_DNA"/>
</dbReference>
<keyword evidence="3" id="KW-1185">Reference proteome</keyword>
<evidence type="ECO:0000313" key="3">
    <source>
        <dbReference type="Proteomes" id="UP001497493"/>
    </source>
</evidence>
<evidence type="ECO:0000256" key="1">
    <source>
        <dbReference type="SAM" id="SignalP"/>
    </source>
</evidence>
<feature type="chain" id="PRO_5046570233" description="PEP-CTERM protein-sorting domain-containing protein" evidence="1">
    <location>
        <begin position="23"/>
        <end position="238"/>
    </location>
</feature>
<reference evidence="2 3" key="1">
    <citation type="submission" date="2024-04" db="EMBL/GenBank/DDBJ databases">
        <authorList>
            <person name="Cremers G."/>
        </authorList>
    </citation>
    <scope>NUCLEOTIDE SEQUENCE [LARGE SCALE GENOMIC DNA]</scope>
    <source>
        <strain evidence="2">MeCH1-AG</strain>
    </source>
</reference>
<dbReference type="RefSeq" id="WP_348757358.1">
    <property type="nucleotide sequence ID" value="NZ_OZ026884.1"/>
</dbReference>
<proteinExistence type="predicted"/>